<evidence type="ECO:0000313" key="1">
    <source>
        <dbReference type="EMBL" id="KAK9104392.1"/>
    </source>
</evidence>
<keyword evidence="2" id="KW-1185">Reference proteome</keyword>
<sequence>MIYMGERDRERDQARGSLRTTRKFDLWHVSSGSFVGSTRRNAYVRILNEDTENV</sequence>
<dbReference type="AlphaFoldDB" id="A0AAP0F5R3"/>
<name>A0AAP0F5R3_9MAGN</name>
<dbReference type="EMBL" id="JBBNAG010000009">
    <property type="protein sequence ID" value="KAK9104392.1"/>
    <property type="molecule type" value="Genomic_DNA"/>
</dbReference>
<organism evidence="1 2">
    <name type="scientific">Stephania cephalantha</name>
    <dbReference type="NCBI Taxonomy" id="152367"/>
    <lineage>
        <taxon>Eukaryota</taxon>
        <taxon>Viridiplantae</taxon>
        <taxon>Streptophyta</taxon>
        <taxon>Embryophyta</taxon>
        <taxon>Tracheophyta</taxon>
        <taxon>Spermatophyta</taxon>
        <taxon>Magnoliopsida</taxon>
        <taxon>Ranunculales</taxon>
        <taxon>Menispermaceae</taxon>
        <taxon>Menispermoideae</taxon>
        <taxon>Cissampelideae</taxon>
        <taxon>Stephania</taxon>
    </lineage>
</organism>
<gene>
    <name evidence="1" type="ORF">Scep_021236</name>
</gene>
<accession>A0AAP0F5R3</accession>
<dbReference type="Proteomes" id="UP001419268">
    <property type="component" value="Unassembled WGS sequence"/>
</dbReference>
<proteinExistence type="predicted"/>
<evidence type="ECO:0000313" key="2">
    <source>
        <dbReference type="Proteomes" id="UP001419268"/>
    </source>
</evidence>
<protein>
    <submittedName>
        <fullName evidence="1">Uncharacterized protein</fullName>
    </submittedName>
</protein>
<comment type="caution">
    <text evidence="1">The sequence shown here is derived from an EMBL/GenBank/DDBJ whole genome shotgun (WGS) entry which is preliminary data.</text>
</comment>
<reference evidence="1 2" key="1">
    <citation type="submission" date="2024-01" db="EMBL/GenBank/DDBJ databases">
        <title>Genome assemblies of Stephania.</title>
        <authorList>
            <person name="Yang L."/>
        </authorList>
    </citation>
    <scope>NUCLEOTIDE SEQUENCE [LARGE SCALE GENOMIC DNA]</scope>
    <source>
        <strain evidence="1">JXDWG</strain>
        <tissue evidence="1">Leaf</tissue>
    </source>
</reference>